<evidence type="ECO:0000313" key="2">
    <source>
        <dbReference type="EMBL" id="KAK1324610.1"/>
    </source>
</evidence>
<accession>A0AAV9FFA4</accession>
<dbReference type="EMBL" id="JAUJYO010000001">
    <property type="protein sequence ID" value="KAK1324610.1"/>
    <property type="molecule type" value="Genomic_DNA"/>
</dbReference>
<reference evidence="2" key="1">
    <citation type="journal article" date="2023" name="Nat. Commun.">
        <title>Diploid and tetraploid genomes of Acorus and the evolution of monocots.</title>
        <authorList>
            <person name="Ma L."/>
            <person name="Liu K.W."/>
            <person name="Li Z."/>
            <person name="Hsiao Y.Y."/>
            <person name="Qi Y."/>
            <person name="Fu T."/>
            <person name="Tang G.D."/>
            <person name="Zhang D."/>
            <person name="Sun W.H."/>
            <person name="Liu D.K."/>
            <person name="Li Y."/>
            <person name="Chen G.Z."/>
            <person name="Liu X.D."/>
            <person name="Liao X.Y."/>
            <person name="Jiang Y.T."/>
            <person name="Yu X."/>
            <person name="Hao Y."/>
            <person name="Huang J."/>
            <person name="Zhao X.W."/>
            <person name="Ke S."/>
            <person name="Chen Y.Y."/>
            <person name="Wu W.L."/>
            <person name="Hsu J.L."/>
            <person name="Lin Y.F."/>
            <person name="Huang M.D."/>
            <person name="Li C.Y."/>
            <person name="Huang L."/>
            <person name="Wang Z.W."/>
            <person name="Zhao X."/>
            <person name="Zhong W.Y."/>
            <person name="Peng D.H."/>
            <person name="Ahmad S."/>
            <person name="Lan S."/>
            <person name="Zhang J.S."/>
            <person name="Tsai W.C."/>
            <person name="Van de Peer Y."/>
            <person name="Liu Z.J."/>
        </authorList>
    </citation>
    <scope>NUCLEOTIDE SEQUENCE</scope>
    <source>
        <strain evidence="2">CP</strain>
    </source>
</reference>
<proteinExistence type="predicted"/>
<organism evidence="2 3">
    <name type="scientific">Acorus calamus</name>
    <name type="common">Sweet flag</name>
    <dbReference type="NCBI Taxonomy" id="4465"/>
    <lineage>
        <taxon>Eukaryota</taxon>
        <taxon>Viridiplantae</taxon>
        <taxon>Streptophyta</taxon>
        <taxon>Embryophyta</taxon>
        <taxon>Tracheophyta</taxon>
        <taxon>Spermatophyta</taxon>
        <taxon>Magnoliopsida</taxon>
        <taxon>Liliopsida</taxon>
        <taxon>Acoraceae</taxon>
        <taxon>Acorus</taxon>
    </lineage>
</organism>
<name>A0AAV9FFA4_ACOCL</name>
<protein>
    <submittedName>
        <fullName evidence="2">Uncharacterized protein</fullName>
    </submittedName>
</protein>
<dbReference type="AlphaFoldDB" id="A0AAV9FFA4"/>
<sequence length="71" mass="7757">MTRVYAETSLRGITSKNVRARSACLACMSPEVIALYEESSLEGLAVKAQRRGGRQRSQAFSSYGSDPLNMV</sequence>
<feature type="region of interest" description="Disordered" evidence="1">
    <location>
        <begin position="48"/>
        <end position="71"/>
    </location>
</feature>
<evidence type="ECO:0000256" key="1">
    <source>
        <dbReference type="SAM" id="MobiDB-lite"/>
    </source>
</evidence>
<gene>
    <name evidence="2" type="ORF">QJS10_CPA01g02882</name>
</gene>
<evidence type="ECO:0000313" key="3">
    <source>
        <dbReference type="Proteomes" id="UP001180020"/>
    </source>
</evidence>
<keyword evidence="3" id="KW-1185">Reference proteome</keyword>
<dbReference type="Proteomes" id="UP001180020">
    <property type="component" value="Unassembled WGS sequence"/>
</dbReference>
<reference evidence="2" key="2">
    <citation type="submission" date="2023-06" db="EMBL/GenBank/DDBJ databases">
        <authorList>
            <person name="Ma L."/>
            <person name="Liu K.-W."/>
            <person name="Li Z."/>
            <person name="Hsiao Y.-Y."/>
            <person name="Qi Y."/>
            <person name="Fu T."/>
            <person name="Tang G."/>
            <person name="Zhang D."/>
            <person name="Sun W.-H."/>
            <person name="Liu D.-K."/>
            <person name="Li Y."/>
            <person name="Chen G.-Z."/>
            <person name="Liu X.-D."/>
            <person name="Liao X.-Y."/>
            <person name="Jiang Y.-T."/>
            <person name="Yu X."/>
            <person name="Hao Y."/>
            <person name="Huang J."/>
            <person name="Zhao X.-W."/>
            <person name="Ke S."/>
            <person name="Chen Y.-Y."/>
            <person name="Wu W.-L."/>
            <person name="Hsu J.-L."/>
            <person name="Lin Y.-F."/>
            <person name="Huang M.-D."/>
            <person name="Li C.-Y."/>
            <person name="Huang L."/>
            <person name="Wang Z.-W."/>
            <person name="Zhao X."/>
            <person name="Zhong W.-Y."/>
            <person name="Peng D.-H."/>
            <person name="Ahmad S."/>
            <person name="Lan S."/>
            <person name="Zhang J.-S."/>
            <person name="Tsai W.-C."/>
            <person name="Van De Peer Y."/>
            <person name="Liu Z.-J."/>
        </authorList>
    </citation>
    <scope>NUCLEOTIDE SEQUENCE</scope>
    <source>
        <strain evidence="2">CP</strain>
        <tissue evidence="2">Leaves</tissue>
    </source>
</reference>
<comment type="caution">
    <text evidence="2">The sequence shown here is derived from an EMBL/GenBank/DDBJ whole genome shotgun (WGS) entry which is preliminary data.</text>
</comment>